<dbReference type="GO" id="GO:0031177">
    <property type="term" value="F:phosphopantetheine binding"/>
    <property type="evidence" value="ECO:0007669"/>
    <property type="project" value="TreeGrafter"/>
</dbReference>
<dbReference type="InterPro" id="IPR009081">
    <property type="entry name" value="PP-bd_ACP"/>
</dbReference>
<dbReference type="SUPFAM" id="SSF52777">
    <property type="entry name" value="CoA-dependent acyltransferases"/>
    <property type="match status" value="1"/>
</dbReference>
<dbReference type="InterPro" id="IPR020845">
    <property type="entry name" value="AMP-binding_CS"/>
</dbReference>
<keyword evidence="2" id="KW-0472">Membrane</keyword>
<gene>
    <name evidence="4" type="ORF">PCAL00307_LOCUS7884</name>
    <name evidence="5" type="ORF">PECAL_3P09200</name>
</gene>
<organism evidence="4">
    <name type="scientific">Pelagomonas calceolata</name>
    <dbReference type="NCBI Taxonomy" id="35677"/>
    <lineage>
        <taxon>Eukaryota</taxon>
        <taxon>Sar</taxon>
        <taxon>Stramenopiles</taxon>
        <taxon>Ochrophyta</taxon>
        <taxon>Pelagophyceae</taxon>
        <taxon>Pelagomonadales</taxon>
        <taxon>Pelagomonadaceae</taxon>
        <taxon>Pelagomonas</taxon>
    </lineage>
</organism>
<reference evidence="4" key="1">
    <citation type="submission" date="2021-01" db="EMBL/GenBank/DDBJ databases">
        <authorList>
            <person name="Corre E."/>
            <person name="Pelletier E."/>
            <person name="Niang G."/>
            <person name="Scheremetjew M."/>
            <person name="Finn R."/>
            <person name="Kale V."/>
            <person name="Holt S."/>
            <person name="Cochrane G."/>
            <person name="Meng A."/>
            <person name="Brown T."/>
            <person name="Cohen L."/>
        </authorList>
    </citation>
    <scope>NUCLEOTIDE SEQUENCE</scope>
    <source>
        <strain evidence="4">CCMP1756</strain>
    </source>
</reference>
<feature type="compositionally biased region" description="Basic residues" evidence="1">
    <location>
        <begin position="25"/>
        <end position="35"/>
    </location>
</feature>
<feature type="region of interest" description="Disordered" evidence="1">
    <location>
        <begin position="1966"/>
        <end position="2000"/>
    </location>
</feature>
<feature type="compositionally biased region" description="Low complexity" evidence="1">
    <location>
        <begin position="233"/>
        <end position="256"/>
    </location>
</feature>
<evidence type="ECO:0000259" key="3">
    <source>
        <dbReference type="PROSITE" id="PS50075"/>
    </source>
</evidence>
<feature type="compositionally biased region" description="Pro residues" evidence="1">
    <location>
        <begin position="54"/>
        <end position="76"/>
    </location>
</feature>
<dbReference type="GO" id="GO:0043041">
    <property type="term" value="P:amino acid activation for nonribosomal peptide biosynthetic process"/>
    <property type="evidence" value="ECO:0007669"/>
    <property type="project" value="TreeGrafter"/>
</dbReference>
<feature type="compositionally biased region" description="Polar residues" evidence="1">
    <location>
        <begin position="112"/>
        <end position="121"/>
    </location>
</feature>
<evidence type="ECO:0000313" key="4">
    <source>
        <dbReference type="EMBL" id="CAE0692448.1"/>
    </source>
</evidence>
<evidence type="ECO:0000256" key="2">
    <source>
        <dbReference type="SAM" id="Phobius"/>
    </source>
</evidence>
<dbReference type="InterPro" id="IPR045851">
    <property type="entry name" value="AMP-bd_C_sf"/>
</dbReference>
<feature type="compositionally biased region" description="Pro residues" evidence="1">
    <location>
        <begin position="166"/>
        <end position="175"/>
    </location>
</feature>
<dbReference type="Proteomes" id="UP000789595">
    <property type="component" value="Unassembled WGS sequence"/>
</dbReference>
<dbReference type="InterPro" id="IPR000873">
    <property type="entry name" value="AMP-dep_synth/lig_dom"/>
</dbReference>
<name>A0A7S3ZSP0_9STRA</name>
<dbReference type="InterPro" id="IPR036736">
    <property type="entry name" value="ACP-like_sf"/>
</dbReference>
<dbReference type="CDD" id="cd05930">
    <property type="entry name" value="A_NRPS"/>
    <property type="match status" value="1"/>
</dbReference>
<feature type="compositionally biased region" description="Low complexity" evidence="1">
    <location>
        <begin position="87"/>
        <end position="111"/>
    </location>
</feature>
<accession>A0A7S3ZSP0</accession>
<evidence type="ECO:0000313" key="5">
    <source>
        <dbReference type="EMBL" id="CAH0371003.1"/>
    </source>
</evidence>
<dbReference type="Gene3D" id="1.10.1200.10">
    <property type="entry name" value="ACP-like"/>
    <property type="match status" value="1"/>
</dbReference>
<keyword evidence="6" id="KW-1185">Reference proteome</keyword>
<dbReference type="EMBL" id="CAKKNE010000003">
    <property type="protein sequence ID" value="CAH0371003.1"/>
    <property type="molecule type" value="Genomic_DNA"/>
</dbReference>
<feature type="transmembrane region" description="Helical" evidence="2">
    <location>
        <begin position="2009"/>
        <end position="2030"/>
    </location>
</feature>
<dbReference type="Pfam" id="PF00501">
    <property type="entry name" value="AMP-binding"/>
    <property type="match status" value="1"/>
</dbReference>
<protein>
    <recommendedName>
        <fullName evidence="3">Carrier domain-containing protein</fullName>
    </recommendedName>
</protein>
<dbReference type="GO" id="GO:0005737">
    <property type="term" value="C:cytoplasm"/>
    <property type="evidence" value="ECO:0007669"/>
    <property type="project" value="TreeGrafter"/>
</dbReference>
<dbReference type="PROSITE" id="PS00455">
    <property type="entry name" value="AMP_BINDING"/>
    <property type="match status" value="1"/>
</dbReference>
<dbReference type="PANTHER" id="PTHR45527:SF1">
    <property type="entry name" value="FATTY ACID SYNTHASE"/>
    <property type="match status" value="1"/>
</dbReference>
<keyword evidence="2" id="KW-0812">Transmembrane</keyword>
<dbReference type="Gene3D" id="3.30.559.30">
    <property type="entry name" value="Nonribosomal peptide synthetase, condensation domain"/>
    <property type="match status" value="1"/>
</dbReference>
<dbReference type="Gene3D" id="2.160.10.10">
    <property type="entry name" value="Hexapeptide repeat proteins"/>
    <property type="match status" value="1"/>
</dbReference>
<proteinExistence type="predicted"/>
<feature type="compositionally biased region" description="Basic and acidic residues" evidence="1">
    <location>
        <begin position="198"/>
        <end position="212"/>
    </location>
</feature>
<sequence>MPPTSNTAGSPALRERLAKLQATGKKARQKTKPSKKTGPPQFSPVLPAKAAVPAPTPKSAPVPAPVPAPAPAPAPTPTIKKLQAAYDAPAPDTLASTPPSSPARARAHSAPESVSRSSSLGSIADLKEEAAAARRRKDQLQAENAAAAERLGSPRRDPLADARTPPASPPQSPPRSPRRPTLEMEELAATEASVRRKIAADAEAKAKREKELRRRRSPSASPRQQATSRKQQAAPAEPATAAAKPAPAIPAIAAAKSPPPVAGKSARKPRRSGPPKLLLDAPKLHDLPLDGPRTARATVKALPPVPMRVSPPLEVLLAAFASVLSRHARQDVVVVGVEGHPVALACEKNDAFCERVEKARAALRAASFTLEDAVEATSTILDRTYHPIYQASISATHEFGSELLDLELVPTHSELGLRYRSDLFAERAAKRFLVQTKSYVDAMLVEGNALAVDHLVIEDDDYLGTVVKPNETRQPWPEDSCIHDLMFRAAEEHPGATCLQGAQEYTYDQFSNAVRAIAEALGPVYPDDRVALLLERDASMVAAIYGVLSAGGCYVPLEPDYPLERLKTVVEDAACKACVTQARLRAGVLATFFSDLERPRKLVNVVELDVLDPFSPPERAISPDQVDAVDLRPRPLKRINAHHEPGPPKPENLAYVFYTSGTTGKPKGVMVEHRGLVRRIAWFQRRYPLTSSDMMLLKTTYTFGISEWELFWAPTVGACTLVSGAQDHKDASVIASLLQRCTVCCFVPSALAAMAEALIEHRRRIHLKCCVSCGEALSAATARLFFECTSNSKLVNVYGPTEADMTFFEVDRNYAMTMVRCPIGVPMDNVTAYVLDDDLLPVPCGAPGQLYFGAEHACRGYLNLPHLTNKCWVANPFLTQASPKTPAGPLLYATGDLARWRPDGQLEFRGRVSGGQIKLRGFRIELEDVAAALRSCADVGMSTAQLLDADKPTARLIGYVVEAGRKTVDGGGCSIVDRFDLADDALEAARAVLPAYALPSAVVELDRLPTTARGKLDRVRLPPPPPRAKAKDFVPCATPTEKIIERVWQELLGYDDAPLDAQADFVSLGGNSLLAGRATTKLRLALNLRALPGTSMYLYPTISELASYLDTLPKADVQLEEKAVDVVYKGHSSTAPEAVFYQALVVVGSLLLDQAPSIVTHASIYVTWRQFNACVAAQVGVLVSLVCSCVLVLVAILANRCLAPVPHGIVRIPLFSLMYMRWLAAQHATRAAAQAVAAYGAGTPLLAAFYGACGAAVGDDVVLDAGVTVDDPQFVTLDTKVRCRRHAKVSAHVVERGELVLAPVVLERGAELGIRSGVGAGGVVAADHAVDALAHVEGGAESPDGDVVVLDQPRPPPPQFLRVCQYFIGVPLLLLGECFATYIALRAVELFPSDHLLIAVWLFRLVQCEAFYLLTVALKRLIIGKFAAGKRPGTLRDVLRRWLLDRFTRHSLFLGATEPYVNTELLSWKYRLLGARIGSRVNVDFFDSVEFDLLDIGDEVVFGSCVVLAPSDDAEDLPIRIDDGANVLDHSVLLGGVTVERRAVTGTCTLGPKRHVFPATSISTGRVRGAPVLLKFQGDVEDGTSKLPEADRERVLEALAAHRDPAVFYAFNAFCAASALLLEPATTALELLPVYFARESYAATFMAWVLAQIVPLGVLCLAKRSVIGAYATGDAPYYGDLHHKWVFMMALGSIADDVLDAVQGTCFAAYALRALGATVGEDCCLFYGALLEFDLLRIDSYASTGSACDLTCHTVENMVVKFAPVTISSGASMRSGALCMPGGGLGTMATLSAGSQVLKGEVVPAAEFWSGLPASFACTVDDARSAFEGLRPPATEGEFTPEGIASALGLSLPGAWKLFAAKARGDGDALKLFASLSRARKVASTGGLSKRRTLPPFHLRPPHLRPPRIAAALECTELKARAIVQGWRRGDADAVAAVRKARVLLVAKHLEVDEDNAKAVLRAARAGDENSRAQLQSYRGGRGRGRGRGGRGRGRGKGRNVRALRRPRAGNGMLVGALVVSLAANVYLVLR</sequence>
<evidence type="ECO:0000313" key="6">
    <source>
        <dbReference type="Proteomes" id="UP000789595"/>
    </source>
</evidence>
<reference evidence="5" key="2">
    <citation type="submission" date="2021-11" db="EMBL/GenBank/DDBJ databases">
        <authorList>
            <consortium name="Genoscope - CEA"/>
            <person name="William W."/>
        </authorList>
    </citation>
    <scope>NUCLEOTIDE SEQUENCE</scope>
</reference>
<dbReference type="SUPFAM" id="SSF51161">
    <property type="entry name" value="Trimeric LpxA-like enzymes"/>
    <property type="match status" value="3"/>
</dbReference>
<dbReference type="Pfam" id="PF00550">
    <property type="entry name" value="PP-binding"/>
    <property type="match status" value="1"/>
</dbReference>
<dbReference type="GO" id="GO:0044550">
    <property type="term" value="P:secondary metabolite biosynthetic process"/>
    <property type="evidence" value="ECO:0007669"/>
    <property type="project" value="TreeGrafter"/>
</dbReference>
<dbReference type="PANTHER" id="PTHR45527">
    <property type="entry name" value="NONRIBOSOMAL PEPTIDE SYNTHETASE"/>
    <property type="match status" value="1"/>
</dbReference>
<dbReference type="InterPro" id="IPR010071">
    <property type="entry name" value="AA_adenyl_dom"/>
</dbReference>
<dbReference type="InterPro" id="IPR042099">
    <property type="entry name" value="ANL_N_sf"/>
</dbReference>
<dbReference type="SUPFAM" id="SSF56801">
    <property type="entry name" value="Acetyl-CoA synthetase-like"/>
    <property type="match status" value="1"/>
</dbReference>
<dbReference type="EMBL" id="HBIW01009247">
    <property type="protein sequence ID" value="CAE0692448.1"/>
    <property type="molecule type" value="Transcribed_RNA"/>
</dbReference>
<dbReference type="Gene3D" id="3.30.300.30">
    <property type="match status" value="1"/>
</dbReference>
<feature type="compositionally biased region" description="Low complexity" evidence="1">
    <location>
        <begin position="43"/>
        <end position="53"/>
    </location>
</feature>
<dbReference type="Gene3D" id="3.40.50.12780">
    <property type="entry name" value="N-terminal domain of ligase-like"/>
    <property type="match status" value="1"/>
</dbReference>
<dbReference type="PROSITE" id="PS50075">
    <property type="entry name" value="CARRIER"/>
    <property type="match status" value="1"/>
</dbReference>
<dbReference type="OrthoDB" id="189763at2759"/>
<dbReference type="NCBIfam" id="TIGR01733">
    <property type="entry name" value="AA-adenyl-dom"/>
    <property type="match status" value="1"/>
</dbReference>
<feature type="transmembrane region" description="Helical" evidence="2">
    <location>
        <begin position="1175"/>
        <end position="1198"/>
    </location>
</feature>
<keyword evidence="2" id="KW-1133">Transmembrane helix</keyword>
<feature type="domain" description="Carrier" evidence="3">
    <location>
        <begin position="1038"/>
        <end position="1113"/>
    </location>
</feature>
<dbReference type="InterPro" id="IPR011004">
    <property type="entry name" value="Trimer_LpxA-like_sf"/>
</dbReference>
<feature type="region of interest" description="Disordered" evidence="1">
    <location>
        <begin position="1"/>
        <end position="290"/>
    </location>
</feature>
<feature type="compositionally biased region" description="Basic residues" evidence="1">
    <location>
        <begin position="1981"/>
        <end position="2000"/>
    </location>
</feature>
<dbReference type="SUPFAM" id="SSF47336">
    <property type="entry name" value="ACP-like"/>
    <property type="match status" value="1"/>
</dbReference>
<evidence type="ECO:0000256" key="1">
    <source>
        <dbReference type="SAM" id="MobiDB-lite"/>
    </source>
</evidence>